<evidence type="ECO:0000256" key="1">
    <source>
        <dbReference type="SAM" id="MobiDB-lite"/>
    </source>
</evidence>
<evidence type="ECO:0000313" key="3">
    <source>
        <dbReference type="EMBL" id="ABK98427.1"/>
    </source>
</evidence>
<proteinExistence type="predicted"/>
<evidence type="ECO:0000313" key="4">
    <source>
        <dbReference type="Proteomes" id="UP000006732"/>
    </source>
</evidence>
<protein>
    <recommendedName>
        <fullName evidence="2">Ribbon-helix-helix protein CopG domain-containing protein</fullName>
    </recommendedName>
</protein>
<dbReference type="Proteomes" id="UP000006732">
    <property type="component" value="Chromosome"/>
</dbReference>
<dbReference type="eggNOG" id="ENOG502ZS6B">
    <property type="taxonomic scope" value="Bacteria"/>
</dbReference>
<dbReference type="HOGENOM" id="CLU_1823530_0_0_7"/>
<dbReference type="InterPro" id="IPR002145">
    <property type="entry name" value="CopG"/>
</dbReference>
<dbReference type="AlphaFoldDB" id="A1AM57"/>
<dbReference type="STRING" id="338966.Ppro_0797"/>
<reference evidence="3 4" key="1">
    <citation type="submission" date="2006-10" db="EMBL/GenBank/DDBJ databases">
        <title>Complete sequence of chromosome of Pelobacter propionicus DSM 2379.</title>
        <authorList>
            <consortium name="US DOE Joint Genome Institute"/>
            <person name="Copeland A."/>
            <person name="Lucas S."/>
            <person name="Lapidus A."/>
            <person name="Barry K."/>
            <person name="Detter J.C."/>
            <person name="Glavina del Rio T."/>
            <person name="Hammon N."/>
            <person name="Israni S."/>
            <person name="Dalin E."/>
            <person name="Tice H."/>
            <person name="Pitluck S."/>
            <person name="Saunders E."/>
            <person name="Brettin T."/>
            <person name="Bruce D."/>
            <person name="Han C."/>
            <person name="Tapia R."/>
            <person name="Schmutz J."/>
            <person name="Larimer F."/>
            <person name="Land M."/>
            <person name="Hauser L."/>
            <person name="Kyrpides N."/>
            <person name="Kim E."/>
            <person name="Lovley D."/>
            <person name="Richardson P."/>
        </authorList>
    </citation>
    <scope>NUCLEOTIDE SEQUENCE [LARGE SCALE GENOMIC DNA]</scope>
    <source>
        <strain evidence="4">DSM 2379 / NBRC 103807 / OttBd1</strain>
    </source>
</reference>
<dbReference type="KEGG" id="ppd:Ppro_0797"/>
<feature type="region of interest" description="Disordered" evidence="1">
    <location>
        <begin position="1"/>
        <end position="35"/>
    </location>
</feature>
<feature type="region of interest" description="Disordered" evidence="1">
    <location>
        <begin position="69"/>
        <end position="91"/>
    </location>
</feature>
<feature type="compositionally biased region" description="Basic and acidic residues" evidence="1">
    <location>
        <begin position="69"/>
        <end position="79"/>
    </location>
</feature>
<sequence>MREGAGRQNGSGRGKTVVAAETPIRNKYNSDRPGKSGCFRSVGIVAARRAGCAAPSRRLRYEKGIHTMEQAQHARETSGRKSRRKGARKREQLHHMISLRINDPQKASLERLSLATSRSISDIMREAVTLWSKKHRRLCLE</sequence>
<feature type="domain" description="Ribbon-helix-helix protein CopG" evidence="2">
    <location>
        <begin position="97"/>
        <end position="131"/>
    </location>
</feature>
<dbReference type="GO" id="GO:0006355">
    <property type="term" value="P:regulation of DNA-templated transcription"/>
    <property type="evidence" value="ECO:0007669"/>
    <property type="project" value="InterPro"/>
</dbReference>
<name>A1AM57_PELPD</name>
<evidence type="ECO:0000259" key="2">
    <source>
        <dbReference type="Pfam" id="PF01402"/>
    </source>
</evidence>
<organism evidence="3 4">
    <name type="scientific">Pelobacter propionicus (strain DSM 2379 / NBRC 103807 / OttBd1)</name>
    <dbReference type="NCBI Taxonomy" id="338966"/>
    <lineage>
        <taxon>Bacteria</taxon>
        <taxon>Pseudomonadati</taxon>
        <taxon>Thermodesulfobacteriota</taxon>
        <taxon>Desulfuromonadia</taxon>
        <taxon>Desulfuromonadales</taxon>
        <taxon>Desulfuromonadaceae</taxon>
        <taxon>Pelobacter</taxon>
    </lineage>
</organism>
<dbReference type="EMBL" id="CP000482">
    <property type="protein sequence ID" value="ABK98427.1"/>
    <property type="molecule type" value="Genomic_DNA"/>
</dbReference>
<gene>
    <name evidence="3" type="ordered locus">Ppro_0797</name>
</gene>
<accession>A1AM57</accession>
<keyword evidence="4" id="KW-1185">Reference proteome</keyword>
<dbReference type="Pfam" id="PF01402">
    <property type="entry name" value="RHH_1"/>
    <property type="match status" value="1"/>
</dbReference>